<dbReference type="InterPro" id="IPR052902">
    <property type="entry name" value="ABC-2_transporter"/>
</dbReference>
<dbReference type="Proteomes" id="UP000294911">
    <property type="component" value="Unassembled WGS sequence"/>
</dbReference>
<dbReference type="Pfam" id="PF01061">
    <property type="entry name" value="ABC2_membrane"/>
    <property type="match status" value="1"/>
</dbReference>
<evidence type="ECO:0000256" key="4">
    <source>
        <dbReference type="ARBA" id="ARBA00023136"/>
    </source>
</evidence>
<comment type="subcellular location">
    <subcellularLocation>
        <location evidence="1">Membrane</location>
        <topology evidence="1">Multi-pass membrane protein</topology>
    </subcellularLocation>
</comment>
<name>A0A4R2QA32_9PSEU</name>
<keyword evidence="5" id="KW-0046">Antibiotic resistance</keyword>
<dbReference type="InterPro" id="IPR000412">
    <property type="entry name" value="ABC_2_transport"/>
</dbReference>
<dbReference type="OrthoDB" id="3217868at2"/>
<dbReference type="PANTHER" id="PTHR43027:SF2">
    <property type="entry name" value="TRANSPORT PERMEASE PROTEIN"/>
    <property type="match status" value="1"/>
</dbReference>
<keyword evidence="9" id="KW-1185">Reference proteome</keyword>
<evidence type="ECO:0000256" key="5">
    <source>
        <dbReference type="ARBA" id="ARBA00023251"/>
    </source>
</evidence>
<feature type="transmembrane region" description="Helical" evidence="6">
    <location>
        <begin position="221"/>
        <end position="241"/>
    </location>
</feature>
<dbReference type="PANTHER" id="PTHR43027">
    <property type="entry name" value="DOXORUBICIN RESISTANCE ABC TRANSPORTER PERMEASE PROTEIN DRRC-RELATED"/>
    <property type="match status" value="1"/>
</dbReference>
<dbReference type="PIRSF" id="PIRSF006648">
    <property type="entry name" value="DrrB"/>
    <property type="match status" value="1"/>
</dbReference>
<feature type="transmembrane region" description="Helical" evidence="6">
    <location>
        <begin position="20"/>
        <end position="37"/>
    </location>
</feature>
<dbReference type="RefSeq" id="WP_132880308.1">
    <property type="nucleotide sequence ID" value="NZ_SLXQ01000018.1"/>
</dbReference>
<dbReference type="AlphaFoldDB" id="A0A4R2QA32"/>
<organism evidence="8 9">
    <name type="scientific">Tamaricihabitans halophyticus</name>
    <dbReference type="NCBI Taxonomy" id="1262583"/>
    <lineage>
        <taxon>Bacteria</taxon>
        <taxon>Bacillati</taxon>
        <taxon>Actinomycetota</taxon>
        <taxon>Actinomycetes</taxon>
        <taxon>Pseudonocardiales</taxon>
        <taxon>Pseudonocardiaceae</taxon>
        <taxon>Tamaricihabitans</taxon>
    </lineage>
</organism>
<keyword evidence="4 6" id="KW-0472">Membrane</keyword>
<protein>
    <submittedName>
        <fullName evidence="8">ABC-2 type transport system permease protein</fullName>
    </submittedName>
</protein>
<feature type="transmembrane region" description="Helical" evidence="6">
    <location>
        <begin position="167"/>
        <end position="186"/>
    </location>
</feature>
<dbReference type="GO" id="GO:0140359">
    <property type="term" value="F:ABC-type transporter activity"/>
    <property type="evidence" value="ECO:0007669"/>
    <property type="project" value="InterPro"/>
</dbReference>
<evidence type="ECO:0000313" key="9">
    <source>
        <dbReference type="Proteomes" id="UP000294911"/>
    </source>
</evidence>
<accession>A0A4R2QA32</accession>
<evidence type="ECO:0000256" key="6">
    <source>
        <dbReference type="SAM" id="Phobius"/>
    </source>
</evidence>
<keyword evidence="3 6" id="KW-1133">Transmembrane helix</keyword>
<dbReference type="EMBL" id="SLXQ01000018">
    <property type="protein sequence ID" value="TCP45024.1"/>
    <property type="molecule type" value="Genomic_DNA"/>
</dbReference>
<keyword evidence="2 6" id="KW-0812">Transmembrane</keyword>
<evidence type="ECO:0000256" key="3">
    <source>
        <dbReference type="ARBA" id="ARBA00022989"/>
    </source>
</evidence>
<feature type="domain" description="ABC-2 type transporter transmembrane" evidence="7">
    <location>
        <begin position="4"/>
        <end position="195"/>
    </location>
</feature>
<evidence type="ECO:0000256" key="2">
    <source>
        <dbReference type="ARBA" id="ARBA00022692"/>
    </source>
</evidence>
<evidence type="ECO:0000259" key="7">
    <source>
        <dbReference type="Pfam" id="PF01061"/>
    </source>
</evidence>
<comment type="caution">
    <text evidence="8">The sequence shown here is derived from an EMBL/GenBank/DDBJ whole genome shotgun (WGS) entry which is preliminary data.</text>
</comment>
<dbReference type="GO" id="GO:0043190">
    <property type="term" value="C:ATP-binding cassette (ABC) transporter complex"/>
    <property type="evidence" value="ECO:0007669"/>
    <property type="project" value="InterPro"/>
</dbReference>
<evidence type="ECO:0000256" key="1">
    <source>
        <dbReference type="ARBA" id="ARBA00004141"/>
    </source>
</evidence>
<feature type="transmembrane region" description="Helical" evidence="6">
    <location>
        <begin position="99"/>
        <end position="127"/>
    </location>
</feature>
<proteinExistence type="predicted"/>
<gene>
    <name evidence="8" type="ORF">EV191_1184</name>
</gene>
<reference evidence="8 9" key="1">
    <citation type="submission" date="2019-03" db="EMBL/GenBank/DDBJ databases">
        <title>Genomic Encyclopedia of Type Strains, Phase IV (KMG-IV): sequencing the most valuable type-strain genomes for metagenomic binning, comparative biology and taxonomic classification.</title>
        <authorList>
            <person name="Goeker M."/>
        </authorList>
    </citation>
    <scope>NUCLEOTIDE SEQUENCE [LARGE SCALE GENOMIC DNA]</scope>
    <source>
        <strain evidence="8 9">DSM 45765</strain>
    </source>
</reference>
<feature type="transmembrane region" description="Helical" evidence="6">
    <location>
        <begin position="139"/>
        <end position="160"/>
    </location>
</feature>
<sequence length="244" mass="26273">MNALRSMTFIEIKQFLREPINSAMALGLPTALMIVFGNIEGMVTPDVQWGGLRFIDYFGPSLVVITVAVLALQSMPSYIATYREKGVLKRLSTTPVSPIMLIGAQLLTQLAASVGAVVLLMLVGRFGFDVPLPNHPVDFILAFVLGLSALFTMGLLLAAVVPNGRSATAAGFVLFIPTLFFAGVYAPRPFLPDFVVNFGGYFPPSVQALQDSWTGNGANPWHLVTMAGIVLVLGPITAKIFRWT</sequence>
<dbReference type="InterPro" id="IPR013525">
    <property type="entry name" value="ABC2_TM"/>
</dbReference>
<feature type="transmembrane region" description="Helical" evidence="6">
    <location>
        <begin position="57"/>
        <end position="79"/>
    </location>
</feature>
<dbReference type="GO" id="GO:0046677">
    <property type="term" value="P:response to antibiotic"/>
    <property type="evidence" value="ECO:0007669"/>
    <property type="project" value="UniProtKB-KW"/>
</dbReference>
<evidence type="ECO:0000313" key="8">
    <source>
        <dbReference type="EMBL" id="TCP45024.1"/>
    </source>
</evidence>